<dbReference type="OrthoDB" id="6172879at2759"/>
<dbReference type="AlphaFoldDB" id="A0A6J8ECC7"/>
<keyword evidence="2" id="KW-1185">Reference proteome</keyword>
<evidence type="ECO:0000313" key="1">
    <source>
        <dbReference type="EMBL" id="CAC5417255.1"/>
    </source>
</evidence>
<evidence type="ECO:0000313" key="2">
    <source>
        <dbReference type="Proteomes" id="UP000507470"/>
    </source>
</evidence>
<reference evidence="1 2" key="1">
    <citation type="submission" date="2020-06" db="EMBL/GenBank/DDBJ databases">
        <authorList>
            <person name="Li R."/>
            <person name="Bekaert M."/>
        </authorList>
    </citation>
    <scope>NUCLEOTIDE SEQUENCE [LARGE SCALE GENOMIC DNA]</scope>
    <source>
        <strain evidence="2">wild</strain>
    </source>
</reference>
<gene>
    <name evidence="1" type="ORF">MCOR_49783</name>
</gene>
<sequence length="277" mass="32121">MFLLDYQKKLENVYNTTEKSKRLKIPDPFPKFLLDVKREYYHMFNEKLLIPSNERSNKNKRQMIEANTVSIGSTRIYFGRTDRTNVMTPIHENELEFDKCLTGQCVDSCCTCHRSDSELSFLNHELNIECMMYETIEESKAIENCSGKEETQMNVLEQPALKSKIPVPVKLPPLTVNKKMKYMEKSSSTPLKLPILLPNKKMKNVEDSFSATLNPKPLLPNKNIQYVKEQSKTTLKLPPLLPDKKEISKQEKPFTNCLGTPKILQPLKMLPQNIKRH</sequence>
<dbReference type="EMBL" id="CACVKT020008734">
    <property type="protein sequence ID" value="CAC5417255.1"/>
    <property type="molecule type" value="Genomic_DNA"/>
</dbReference>
<organism evidence="1 2">
    <name type="scientific">Mytilus coruscus</name>
    <name type="common">Sea mussel</name>
    <dbReference type="NCBI Taxonomy" id="42192"/>
    <lineage>
        <taxon>Eukaryota</taxon>
        <taxon>Metazoa</taxon>
        <taxon>Spiralia</taxon>
        <taxon>Lophotrochozoa</taxon>
        <taxon>Mollusca</taxon>
        <taxon>Bivalvia</taxon>
        <taxon>Autobranchia</taxon>
        <taxon>Pteriomorphia</taxon>
        <taxon>Mytilida</taxon>
        <taxon>Mytiloidea</taxon>
        <taxon>Mytilidae</taxon>
        <taxon>Mytilinae</taxon>
        <taxon>Mytilus</taxon>
    </lineage>
</organism>
<dbReference type="Proteomes" id="UP000507470">
    <property type="component" value="Unassembled WGS sequence"/>
</dbReference>
<proteinExistence type="predicted"/>
<accession>A0A6J8ECC7</accession>
<name>A0A6J8ECC7_MYTCO</name>
<protein>
    <submittedName>
        <fullName evidence="1">Uncharacterized protein</fullName>
    </submittedName>
</protein>